<gene>
    <name evidence="2" type="ORF">CAPTEDRAFT_219272</name>
</gene>
<sequence length="142" mass="15595">MAYPQYATGGRNGYESAQRMGRQQAPTIMQPEVIVDPANVTPFVVAGAIGSGIAFVINPVFGIIAFFFGARALLMMNDGYYPEAYSSAKAAFWLSFLAVFLGYVGFAVLSVLMVEKPDWFNSEDTANLLLYLPKVLLPMFSW</sequence>
<reference evidence="4" key="1">
    <citation type="submission" date="2012-12" db="EMBL/GenBank/DDBJ databases">
        <authorList>
            <person name="Hellsten U."/>
            <person name="Grimwood J."/>
            <person name="Chapman J.A."/>
            <person name="Shapiro H."/>
            <person name="Aerts A."/>
            <person name="Otillar R.P."/>
            <person name="Terry A.Y."/>
            <person name="Boore J.L."/>
            <person name="Simakov O."/>
            <person name="Marletaz F."/>
            <person name="Cho S.-J."/>
            <person name="Edsinger-Gonzales E."/>
            <person name="Havlak P."/>
            <person name="Kuo D.-H."/>
            <person name="Larsson T."/>
            <person name="Lv J."/>
            <person name="Arendt D."/>
            <person name="Savage R."/>
            <person name="Osoegawa K."/>
            <person name="de Jong P."/>
            <person name="Lindberg D.R."/>
            <person name="Seaver E.C."/>
            <person name="Weisblat D.A."/>
            <person name="Putnam N.H."/>
            <person name="Grigoriev I.V."/>
            <person name="Rokhsar D.S."/>
        </authorList>
    </citation>
    <scope>NUCLEOTIDE SEQUENCE</scope>
    <source>
        <strain evidence="4">I ESC-2004</strain>
    </source>
</reference>
<organism evidence="2">
    <name type="scientific">Capitella teleta</name>
    <name type="common">Polychaete worm</name>
    <dbReference type="NCBI Taxonomy" id="283909"/>
    <lineage>
        <taxon>Eukaryota</taxon>
        <taxon>Metazoa</taxon>
        <taxon>Spiralia</taxon>
        <taxon>Lophotrochozoa</taxon>
        <taxon>Annelida</taxon>
        <taxon>Polychaeta</taxon>
        <taxon>Sedentaria</taxon>
        <taxon>Scolecida</taxon>
        <taxon>Capitellidae</taxon>
        <taxon>Capitella</taxon>
    </lineage>
</organism>
<name>R7U4L7_CAPTE</name>
<evidence type="ECO:0000313" key="2">
    <source>
        <dbReference type="EMBL" id="ELU01046.1"/>
    </source>
</evidence>
<dbReference type="AlphaFoldDB" id="R7U4L7"/>
<dbReference type="HOGENOM" id="CLU_1817602_0_0_1"/>
<dbReference type="Proteomes" id="UP000014760">
    <property type="component" value="Unassembled WGS sequence"/>
</dbReference>
<evidence type="ECO:0000313" key="4">
    <source>
        <dbReference type="Proteomes" id="UP000014760"/>
    </source>
</evidence>
<dbReference type="EMBL" id="KB305422">
    <property type="protein sequence ID" value="ELU01046.1"/>
    <property type="molecule type" value="Genomic_DNA"/>
</dbReference>
<accession>R7U4L7</accession>
<evidence type="ECO:0000313" key="3">
    <source>
        <dbReference type="EnsemblMetazoa" id="CapteP219272"/>
    </source>
</evidence>
<proteinExistence type="predicted"/>
<keyword evidence="1" id="KW-0472">Membrane</keyword>
<keyword evidence="1" id="KW-1133">Transmembrane helix</keyword>
<keyword evidence="4" id="KW-1185">Reference proteome</keyword>
<dbReference type="EnsemblMetazoa" id="CapteT219272">
    <property type="protein sequence ID" value="CapteP219272"/>
    <property type="gene ID" value="CapteG219272"/>
</dbReference>
<reference evidence="2 4" key="2">
    <citation type="journal article" date="2013" name="Nature">
        <title>Insights into bilaterian evolution from three spiralian genomes.</title>
        <authorList>
            <person name="Simakov O."/>
            <person name="Marletaz F."/>
            <person name="Cho S.J."/>
            <person name="Edsinger-Gonzales E."/>
            <person name="Havlak P."/>
            <person name="Hellsten U."/>
            <person name="Kuo D.H."/>
            <person name="Larsson T."/>
            <person name="Lv J."/>
            <person name="Arendt D."/>
            <person name="Savage R."/>
            <person name="Osoegawa K."/>
            <person name="de Jong P."/>
            <person name="Grimwood J."/>
            <person name="Chapman J.A."/>
            <person name="Shapiro H."/>
            <person name="Aerts A."/>
            <person name="Otillar R.P."/>
            <person name="Terry A.Y."/>
            <person name="Boore J.L."/>
            <person name="Grigoriev I.V."/>
            <person name="Lindberg D.R."/>
            <person name="Seaver E.C."/>
            <person name="Weisblat D.A."/>
            <person name="Putnam N.H."/>
            <person name="Rokhsar D.S."/>
        </authorList>
    </citation>
    <scope>NUCLEOTIDE SEQUENCE</scope>
    <source>
        <strain evidence="2 4">I ESC-2004</strain>
    </source>
</reference>
<keyword evidence="1" id="KW-0812">Transmembrane</keyword>
<evidence type="ECO:0000256" key="1">
    <source>
        <dbReference type="SAM" id="Phobius"/>
    </source>
</evidence>
<dbReference type="EMBL" id="AMQN01009439">
    <property type="status" value="NOT_ANNOTATED_CDS"/>
    <property type="molecule type" value="Genomic_DNA"/>
</dbReference>
<protein>
    <submittedName>
        <fullName evidence="2 3">Uncharacterized protein</fullName>
    </submittedName>
</protein>
<feature type="transmembrane region" description="Helical" evidence="1">
    <location>
        <begin position="43"/>
        <end position="69"/>
    </location>
</feature>
<reference evidence="3" key="3">
    <citation type="submission" date="2015-06" db="UniProtKB">
        <authorList>
            <consortium name="EnsemblMetazoa"/>
        </authorList>
    </citation>
    <scope>IDENTIFICATION</scope>
</reference>
<feature type="transmembrane region" description="Helical" evidence="1">
    <location>
        <begin position="90"/>
        <end position="114"/>
    </location>
</feature>